<feature type="transmembrane region" description="Helical" evidence="7">
    <location>
        <begin position="221"/>
        <end position="238"/>
    </location>
</feature>
<dbReference type="PANTHER" id="PTHR30106:SF2">
    <property type="entry name" value="UPF0324 INNER MEMBRANE PROTEIN YEIH"/>
    <property type="match status" value="1"/>
</dbReference>
<evidence type="ECO:0000313" key="8">
    <source>
        <dbReference type="EMBL" id="VVE21659.1"/>
    </source>
</evidence>
<feature type="transmembrane region" description="Helical" evidence="7">
    <location>
        <begin position="124"/>
        <end position="145"/>
    </location>
</feature>
<keyword evidence="4 7" id="KW-0812">Transmembrane</keyword>
<feature type="transmembrane region" description="Helical" evidence="7">
    <location>
        <begin position="12"/>
        <end position="31"/>
    </location>
</feature>
<evidence type="ECO:0000256" key="3">
    <source>
        <dbReference type="ARBA" id="ARBA00022475"/>
    </source>
</evidence>
<keyword evidence="5 7" id="KW-1133">Transmembrane helix</keyword>
<dbReference type="Pfam" id="PF03601">
    <property type="entry name" value="Cons_hypoth698"/>
    <property type="match status" value="1"/>
</dbReference>
<reference evidence="8 9" key="1">
    <citation type="submission" date="2019-08" db="EMBL/GenBank/DDBJ databases">
        <authorList>
            <person name="Peeters C."/>
        </authorList>
    </citation>
    <scope>NUCLEOTIDE SEQUENCE [LARGE SCALE GENOMIC DNA]</scope>
    <source>
        <strain evidence="8 9">LMG 30175</strain>
    </source>
</reference>
<comment type="similarity">
    <text evidence="2">Belongs to the UPF0324 family.</text>
</comment>
<gene>
    <name evidence="8" type="ORF">PTE30175_03090</name>
</gene>
<sequence>MKFLLPPLSTYRNLFPGTLTAVTVGVAATFLSSHYGGPTMLYALLLGMAFYFLSSEGPCAEGIRFTSTTVLRVGVALLGLRITSGQIVSLGAAPLMLVVGAIAATILFGWILSRWLGMREEFGILTGAAVAICGASAAMAVSAILPKHEDSERDTLFAVLGITCLSTLAMIIYPMLVAVLGLHGHQAGIFLGGTIHDVAQVVVAGYSISPETGDTATIVKLMRVAMLLPVSLVVAWRFRHQHAANESQTKRPRLLPTFLIVFAILVIINSMVKLPTAALQNAGELSRWCLVSAIAAIGMKTSLQSLAKIGLRPVLLIVGETAILAMLVVAPLLWSGHV</sequence>
<evidence type="ECO:0000313" key="9">
    <source>
        <dbReference type="Proteomes" id="UP000414233"/>
    </source>
</evidence>
<keyword evidence="9" id="KW-1185">Reference proteome</keyword>
<name>A0A5E4WCZ7_9BURK</name>
<dbReference type="EMBL" id="CABPRZ010000012">
    <property type="protein sequence ID" value="VVE21659.1"/>
    <property type="molecule type" value="Genomic_DNA"/>
</dbReference>
<dbReference type="RefSeq" id="WP_150697940.1">
    <property type="nucleotide sequence ID" value="NZ_CABPRZ010000012.1"/>
</dbReference>
<feature type="transmembrane region" description="Helical" evidence="7">
    <location>
        <begin position="157"/>
        <end position="182"/>
    </location>
</feature>
<keyword evidence="3" id="KW-1003">Cell membrane</keyword>
<feature type="transmembrane region" description="Helical" evidence="7">
    <location>
        <begin position="37"/>
        <end position="53"/>
    </location>
</feature>
<keyword evidence="6 7" id="KW-0472">Membrane</keyword>
<evidence type="ECO:0000256" key="7">
    <source>
        <dbReference type="SAM" id="Phobius"/>
    </source>
</evidence>
<feature type="transmembrane region" description="Helical" evidence="7">
    <location>
        <begin position="90"/>
        <end position="112"/>
    </location>
</feature>
<comment type="subcellular location">
    <subcellularLocation>
        <location evidence="1">Cell membrane</location>
        <topology evidence="1">Multi-pass membrane protein</topology>
    </subcellularLocation>
</comment>
<evidence type="ECO:0000256" key="5">
    <source>
        <dbReference type="ARBA" id="ARBA00022989"/>
    </source>
</evidence>
<evidence type="ECO:0000256" key="6">
    <source>
        <dbReference type="ARBA" id="ARBA00023136"/>
    </source>
</evidence>
<dbReference type="AlphaFoldDB" id="A0A5E4WCZ7"/>
<dbReference type="Proteomes" id="UP000414233">
    <property type="component" value="Unassembled WGS sequence"/>
</dbReference>
<feature type="transmembrane region" description="Helical" evidence="7">
    <location>
        <begin position="315"/>
        <end position="334"/>
    </location>
</feature>
<evidence type="ECO:0000256" key="4">
    <source>
        <dbReference type="ARBA" id="ARBA00022692"/>
    </source>
</evidence>
<accession>A0A5E4WCZ7</accession>
<dbReference type="GO" id="GO:0005886">
    <property type="term" value="C:plasma membrane"/>
    <property type="evidence" value="ECO:0007669"/>
    <property type="project" value="UniProtKB-SubCell"/>
</dbReference>
<protein>
    <submittedName>
        <fullName evidence="8">Membrane protein</fullName>
    </submittedName>
</protein>
<evidence type="ECO:0000256" key="2">
    <source>
        <dbReference type="ARBA" id="ARBA00007977"/>
    </source>
</evidence>
<proteinExistence type="inferred from homology"/>
<dbReference type="PANTHER" id="PTHR30106">
    <property type="entry name" value="INNER MEMBRANE PROTEIN YEIH-RELATED"/>
    <property type="match status" value="1"/>
</dbReference>
<feature type="transmembrane region" description="Helical" evidence="7">
    <location>
        <begin position="258"/>
        <end position="279"/>
    </location>
</feature>
<dbReference type="OrthoDB" id="9805703at2"/>
<dbReference type="InterPro" id="IPR018383">
    <property type="entry name" value="UPF0324_pro"/>
</dbReference>
<organism evidence="8 9">
    <name type="scientific">Pandoraea terrae</name>
    <dbReference type="NCBI Taxonomy" id="1537710"/>
    <lineage>
        <taxon>Bacteria</taxon>
        <taxon>Pseudomonadati</taxon>
        <taxon>Pseudomonadota</taxon>
        <taxon>Betaproteobacteria</taxon>
        <taxon>Burkholderiales</taxon>
        <taxon>Burkholderiaceae</taxon>
        <taxon>Pandoraea</taxon>
    </lineage>
</organism>
<evidence type="ECO:0000256" key="1">
    <source>
        <dbReference type="ARBA" id="ARBA00004651"/>
    </source>
</evidence>